<dbReference type="GO" id="GO:0046872">
    <property type="term" value="F:metal ion binding"/>
    <property type="evidence" value="ECO:0007669"/>
    <property type="project" value="UniProtKB-KW"/>
</dbReference>
<dbReference type="KEGG" id="pdh:B9T62_00550"/>
<evidence type="ECO:0000256" key="7">
    <source>
        <dbReference type="RuleBase" id="RU004504"/>
    </source>
</evidence>
<dbReference type="OrthoDB" id="9808002at2"/>
<comment type="similarity">
    <text evidence="2">Belongs to the class-V pyridoxal-phosphate-dependent aminotransferase family. NifS/IscS subfamily.</text>
</comment>
<evidence type="ECO:0000256" key="3">
    <source>
        <dbReference type="ARBA" id="ARBA00022723"/>
    </source>
</evidence>
<keyword evidence="3" id="KW-0479">Metal-binding</keyword>
<dbReference type="Gene3D" id="3.40.640.10">
    <property type="entry name" value="Type I PLP-dependent aspartate aminotransferase-like (Major domain)"/>
    <property type="match status" value="1"/>
</dbReference>
<evidence type="ECO:0000256" key="4">
    <source>
        <dbReference type="ARBA" id="ARBA00022898"/>
    </source>
</evidence>
<dbReference type="AlphaFoldDB" id="A0A2Z2KFD7"/>
<dbReference type="GO" id="GO:0051536">
    <property type="term" value="F:iron-sulfur cluster binding"/>
    <property type="evidence" value="ECO:0007669"/>
    <property type="project" value="UniProtKB-KW"/>
</dbReference>
<gene>
    <name evidence="9" type="ORF">B9T62_00550</name>
</gene>
<dbReference type="Proteomes" id="UP000249890">
    <property type="component" value="Chromosome"/>
</dbReference>
<dbReference type="Pfam" id="PF00266">
    <property type="entry name" value="Aminotran_5"/>
    <property type="match status" value="1"/>
</dbReference>
<keyword evidence="4" id="KW-0663">Pyridoxal phosphate</keyword>
<feature type="domain" description="Aminotransferase class V" evidence="8">
    <location>
        <begin position="5"/>
        <end position="368"/>
    </location>
</feature>
<dbReference type="PANTHER" id="PTHR11601">
    <property type="entry name" value="CYSTEINE DESULFURYLASE FAMILY MEMBER"/>
    <property type="match status" value="1"/>
</dbReference>
<dbReference type="GO" id="GO:0003824">
    <property type="term" value="F:catalytic activity"/>
    <property type="evidence" value="ECO:0007669"/>
    <property type="project" value="UniProtKB-ARBA"/>
</dbReference>
<accession>A0A2Z2KFD7</accession>
<dbReference type="InterPro" id="IPR015421">
    <property type="entry name" value="PyrdxlP-dep_Trfase_major"/>
</dbReference>
<dbReference type="Gene3D" id="1.10.260.50">
    <property type="match status" value="1"/>
</dbReference>
<dbReference type="PIRSF" id="PIRSF005572">
    <property type="entry name" value="NifS"/>
    <property type="match status" value="1"/>
</dbReference>
<evidence type="ECO:0000256" key="1">
    <source>
        <dbReference type="ARBA" id="ARBA00001933"/>
    </source>
</evidence>
<sequence length="389" mass="42741">MKKKYFDYCASAPVHPRVHEVFMKTTQEVFANPSSIHKMGEEASSLAEEARKGIADLLNVDSKEIVFTSGATESNNLVLFGVTKAAKKKEKGIHIITTPIEHSSIYSCCRFLENENIEVSYVPVDTKGVVDITCLMKLIKRETILISIMHVNNETGVIQPVEQISANIKKLRKDIYFHVDGVQGFGKVPLKLDNIDMYTLSGHKIGAPKGIGILMIKQHVQVDPIIYGGGQENGLRSGTLNLPCVMAMAEAIKIAKQNIEERISELNEMYVALFSAFSSIPSIVINSPMPAQAPAHIFNFSIPGIPSALTLKLLENYDIIASSQSACSSKGEKLSRVLMAITGNQEIASSSVRISIHEDMDKSNLEYLISTVLSIKDAFTSKRKLISIL</sequence>
<evidence type="ECO:0000313" key="9">
    <source>
        <dbReference type="EMBL" id="ASA19472.1"/>
    </source>
</evidence>
<evidence type="ECO:0000256" key="2">
    <source>
        <dbReference type="ARBA" id="ARBA00006490"/>
    </source>
</evidence>
<dbReference type="EMBL" id="CP021780">
    <property type="protein sequence ID" value="ASA19472.1"/>
    <property type="molecule type" value="Genomic_DNA"/>
</dbReference>
<keyword evidence="6" id="KW-0411">Iron-sulfur</keyword>
<dbReference type="InterPro" id="IPR000192">
    <property type="entry name" value="Aminotrans_V_dom"/>
</dbReference>
<dbReference type="SUPFAM" id="SSF53383">
    <property type="entry name" value="PLP-dependent transferases"/>
    <property type="match status" value="1"/>
</dbReference>
<evidence type="ECO:0000259" key="8">
    <source>
        <dbReference type="Pfam" id="PF00266"/>
    </source>
</evidence>
<name>A0A2Z2KFD7_9BACL</name>
<dbReference type="InterPro" id="IPR015422">
    <property type="entry name" value="PyrdxlP-dep_Trfase_small"/>
</dbReference>
<keyword evidence="5" id="KW-0408">Iron</keyword>
<protein>
    <recommendedName>
        <fullName evidence="8">Aminotransferase class V domain-containing protein</fullName>
    </recommendedName>
</protein>
<evidence type="ECO:0000256" key="5">
    <source>
        <dbReference type="ARBA" id="ARBA00023004"/>
    </source>
</evidence>
<keyword evidence="10" id="KW-1185">Reference proteome</keyword>
<organism evidence="9 10">
    <name type="scientific">Paenibacillus donghaensis</name>
    <dbReference type="NCBI Taxonomy" id="414771"/>
    <lineage>
        <taxon>Bacteria</taxon>
        <taxon>Bacillati</taxon>
        <taxon>Bacillota</taxon>
        <taxon>Bacilli</taxon>
        <taxon>Bacillales</taxon>
        <taxon>Paenibacillaceae</taxon>
        <taxon>Paenibacillus</taxon>
    </lineage>
</organism>
<dbReference type="PANTHER" id="PTHR11601:SF50">
    <property type="entry name" value="CYSTEINE DESULFURASE ISCS 2-RELATED"/>
    <property type="match status" value="1"/>
</dbReference>
<proteinExistence type="inferred from homology"/>
<dbReference type="PROSITE" id="PS00595">
    <property type="entry name" value="AA_TRANSFER_CLASS_5"/>
    <property type="match status" value="1"/>
</dbReference>
<evidence type="ECO:0000313" key="10">
    <source>
        <dbReference type="Proteomes" id="UP000249890"/>
    </source>
</evidence>
<dbReference type="InterPro" id="IPR015424">
    <property type="entry name" value="PyrdxlP-dep_Trfase"/>
</dbReference>
<dbReference type="InterPro" id="IPR016454">
    <property type="entry name" value="Cysteine_dSase"/>
</dbReference>
<evidence type="ECO:0000256" key="6">
    <source>
        <dbReference type="ARBA" id="ARBA00023014"/>
    </source>
</evidence>
<dbReference type="Gene3D" id="3.90.1150.10">
    <property type="entry name" value="Aspartate Aminotransferase, domain 1"/>
    <property type="match status" value="1"/>
</dbReference>
<dbReference type="RefSeq" id="WP_087913496.1">
    <property type="nucleotide sequence ID" value="NZ_CP021780.1"/>
</dbReference>
<reference evidence="9 10" key="1">
    <citation type="submission" date="2017-06" db="EMBL/GenBank/DDBJ databases">
        <title>Complete genome sequence of Paenibacillus donghaensis KCTC 13049T isolated from East Sea sediment, South Korea.</title>
        <authorList>
            <person name="Jung B.K."/>
            <person name="Hong S.-J."/>
            <person name="Shin J.-H."/>
        </authorList>
    </citation>
    <scope>NUCLEOTIDE SEQUENCE [LARGE SCALE GENOMIC DNA]</scope>
    <source>
        <strain evidence="9 10">KCTC 13049</strain>
    </source>
</reference>
<dbReference type="InterPro" id="IPR020578">
    <property type="entry name" value="Aminotrans_V_PyrdxlP_BS"/>
</dbReference>
<comment type="cofactor">
    <cofactor evidence="1 7">
        <name>pyridoxal 5'-phosphate</name>
        <dbReference type="ChEBI" id="CHEBI:597326"/>
    </cofactor>
</comment>